<reference evidence="3" key="1">
    <citation type="submission" date="2016-11" db="EMBL/GenBank/DDBJ databases">
        <authorList>
            <person name="Varghese N."/>
            <person name="Submissions S."/>
        </authorList>
    </citation>
    <scope>NUCLEOTIDE SEQUENCE [LARGE SCALE GENOMIC DNA]</scope>
    <source>
        <strain evidence="3">DSM 8595</strain>
    </source>
</reference>
<organism evidence="2 3">
    <name type="scientific">Agromyces cerinus subsp. cerinus</name>
    <dbReference type="NCBI Taxonomy" id="232089"/>
    <lineage>
        <taxon>Bacteria</taxon>
        <taxon>Bacillati</taxon>
        <taxon>Actinomycetota</taxon>
        <taxon>Actinomycetes</taxon>
        <taxon>Micrococcales</taxon>
        <taxon>Microbacteriaceae</taxon>
        <taxon>Agromyces</taxon>
    </lineage>
</organism>
<feature type="domain" description="Bacterial bifunctional deaminase-reductase C-terminal" evidence="1">
    <location>
        <begin position="3"/>
        <end position="201"/>
    </location>
</feature>
<dbReference type="GO" id="GO:0008703">
    <property type="term" value="F:5-amino-6-(5-phosphoribosylamino)uracil reductase activity"/>
    <property type="evidence" value="ECO:0007669"/>
    <property type="project" value="InterPro"/>
</dbReference>
<dbReference type="SUPFAM" id="SSF53597">
    <property type="entry name" value="Dihydrofolate reductase-like"/>
    <property type="match status" value="1"/>
</dbReference>
<dbReference type="AlphaFoldDB" id="A0A1N6GEK8"/>
<gene>
    <name evidence="2" type="ORF">SAMN05443544_2512</name>
</gene>
<sequence length="215" mass="22947">MTHVFLEMTMTVDGFTAAVGVSLEHPFGLDGERVHSWMRDSVFTGSPPGDDDRDGVIDDTGEEVDRDAVSQLYESTGAFVLGRRTLDVREAVWGDEPVFQGRPCFVVTSRPHEPYVRGGSRYEFVTGGVAEAIARASAAASAASVCVIGGADVARQALALGLVDEALLHIVPVLLGGGDRLFPDSAPNRVELEPVSAVQGARATHLRYRLPTVRG</sequence>
<dbReference type="GO" id="GO:0009231">
    <property type="term" value="P:riboflavin biosynthetic process"/>
    <property type="evidence" value="ECO:0007669"/>
    <property type="project" value="InterPro"/>
</dbReference>
<keyword evidence="3" id="KW-1185">Reference proteome</keyword>
<dbReference type="STRING" id="232089.SAMN05443544_2512"/>
<dbReference type="Pfam" id="PF01872">
    <property type="entry name" value="RibD_C"/>
    <property type="match status" value="1"/>
</dbReference>
<protein>
    <submittedName>
        <fullName evidence="2">RibD C-terminal domain-containing protein</fullName>
    </submittedName>
</protein>
<name>A0A1N6GEK8_9MICO</name>
<dbReference type="OrthoDB" id="7949219at2"/>
<evidence type="ECO:0000313" key="3">
    <source>
        <dbReference type="Proteomes" id="UP000184699"/>
    </source>
</evidence>
<dbReference type="PANTHER" id="PTHR38011">
    <property type="entry name" value="DIHYDROFOLATE REDUCTASE FAMILY PROTEIN (AFU_ORTHOLOGUE AFUA_8G06820)"/>
    <property type="match status" value="1"/>
</dbReference>
<dbReference type="InterPro" id="IPR002734">
    <property type="entry name" value="RibDG_C"/>
</dbReference>
<dbReference type="InterPro" id="IPR050765">
    <property type="entry name" value="Riboflavin_Biosynth_HTPR"/>
</dbReference>
<accession>A0A1N6GEK8</accession>
<evidence type="ECO:0000259" key="1">
    <source>
        <dbReference type="Pfam" id="PF01872"/>
    </source>
</evidence>
<dbReference type="InterPro" id="IPR024072">
    <property type="entry name" value="DHFR-like_dom_sf"/>
</dbReference>
<dbReference type="Proteomes" id="UP000184699">
    <property type="component" value="Unassembled WGS sequence"/>
</dbReference>
<proteinExistence type="predicted"/>
<dbReference type="EMBL" id="FSRJ01000003">
    <property type="protein sequence ID" value="SIO05970.1"/>
    <property type="molecule type" value="Genomic_DNA"/>
</dbReference>
<dbReference type="PANTHER" id="PTHR38011:SF12">
    <property type="entry name" value="BIFUNCTIONAL DEAMINASE-REDUCTASE DOMAIN PROTEIN"/>
    <property type="match status" value="1"/>
</dbReference>
<evidence type="ECO:0000313" key="2">
    <source>
        <dbReference type="EMBL" id="SIO05970.1"/>
    </source>
</evidence>
<dbReference type="RefSeq" id="WP_074260656.1">
    <property type="nucleotide sequence ID" value="NZ_FSRJ01000003.1"/>
</dbReference>
<dbReference type="Gene3D" id="3.40.430.10">
    <property type="entry name" value="Dihydrofolate Reductase, subunit A"/>
    <property type="match status" value="1"/>
</dbReference>